<reference evidence="2" key="3">
    <citation type="submission" date="2018-08" db="UniProtKB">
        <authorList>
            <consortium name="EnsemblPlants"/>
        </authorList>
    </citation>
    <scope>IDENTIFICATION</scope>
    <source>
        <strain evidence="2">cv. Bd21</strain>
    </source>
</reference>
<dbReference type="AlphaFoldDB" id="A0A2K2DKV5"/>
<protein>
    <submittedName>
        <fullName evidence="1 2">Uncharacterized protein</fullName>
    </submittedName>
</protein>
<evidence type="ECO:0000313" key="3">
    <source>
        <dbReference type="Proteomes" id="UP000008810"/>
    </source>
</evidence>
<evidence type="ECO:0000313" key="1">
    <source>
        <dbReference type="EMBL" id="PNT74912.1"/>
    </source>
</evidence>
<dbReference type="EMBL" id="CM000880">
    <property type="protein sequence ID" value="PNT74912.1"/>
    <property type="molecule type" value="Genomic_DNA"/>
</dbReference>
<dbReference type="Proteomes" id="UP000008810">
    <property type="component" value="Chromosome 1"/>
</dbReference>
<name>A0A2K2DKV5_BRADI</name>
<evidence type="ECO:0000313" key="2">
    <source>
        <dbReference type="EnsemblPlants" id="PNT74912"/>
    </source>
</evidence>
<accession>A0A2K2DKV5</accession>
<reference evidence="1 2" key="1">
    <citation type="journal article" date="2010" name="Nature">
        <title>Genome sequencing and analysis of the model grass Brachypodium distachyon.</title>
        <authorList>
            <consortium name="International Brachypodium Initiative"/>
        </authorList>
    </citation>
    <scope>NUCLEOTIDE SEQUENCE [LARGE SCALE GENOMIC DNA]</scope>
    <source>
        <strain evidence="1 2">Bd21</strain>
    </source>
</reference>
<organism evidence="1">
    <name type="scientific">Brachypodium distachyon</name>
    <name type="common">Purple false brome</name>
    <name type="synonym">Trachynia distachya</name>
    <dbReference type="NCBI Taxonomy" id="15368"/>
    <lineage>
        <taxon>Eukaryota</taxon>
        <taxon>Viridiplantae</taxon>
        <taxon>Streptophyta</taxon>
        <taxon>Embryophyta</taxon>
        <taxon>Tracheophyta</taxon>
        <taxon>Spermatophyta</taxon>
        <taxon>Magnoliopsida</taxon>
        <taxon>Liliopsida</taxon>
        <taxon>Poales</taxon>
        <taxon>Poaceae</taxon>
        <taxon>BOP clade</taxon>
        <taxon>Pooideae</taxon>
        <taxon>Stipodae</taxon>
        <taxon>Brachypodieae</taxon>
        <taxon>Brachypodium</taxon>
    </lineage>
</organism>
<keyword evidence="3" id="KW-1185">Reference proteome</keyword>
<reference evidence="1" key="2">
    <citation type="submission" date="2017-06" db="EMBL/GenBank/DDBJ databases">
        <title>WGS assembly of Brachypodium distachyon.</title>
        <authorList>
            <consortium name="The International Brachypodium Initiative"/>
            <person name="Lucas S."/>
            <person name="Harmon-Smith M."/>
            <person name="Lail K."/>
            <person name="Tice H."/>
            <person name="Grimwood J."/>
            <person name="Bruce D."/>
            <person name="Barry K."/>
            <person name="Shu S."/>
            <person name="Lindquist E."/>
            <person name="Wang M."/>
            <person name="Pitluck S."/>
            <person name="Vogel J.P."/>
            <person name="Garvin D.F."/>
            <person name="Mockler T.C."/>
            <person name="Schmutz J."/>
            <person name="Rokhsar D."/>
            <person name="Bevan M.W."/>
        </authorList>
    </citation>
    <scope>NUCLEOTIDE SEQUENCE</scope>
    <source>
        <strain evidence="1">Bd21</strain>
    </source>
</reference>
<gene>
    <name evidence="1" type="ORF">BRADI_1g24325v3</name>
</gene>
<dbReference type="EnsemblPlants" id="PNT74912">
    <property type="protein sequence ID" value="PNT74912"/>
    <property type="gene ID" value="BRADI_1g24325v3"/>
</dbReference>
<sequence>MGLLKKNVDAAFSDDEGIGSAGAVPRDFRAKFVAAALSAHSFCGGFDDGRSVVETMLGDGFSATIDLAIFLDSRSSYLSLLAKCQRSFVRKANAVAHEIAKN</sequence>
<dbReference type="Gramene" id="PNT74912">
    <property type="protein sequence ID" value="PNT74912"/>
    <property type="gene ID" value="BRADI_1g24325v3"/>
</dbReference>
<dbReference type="InParanoid" id="A0A2K2DKV5"/>
<proteinExistence type="predicted"/>